<keyword evidence="2" id="KW-0472">Membrane</keyword>
<dbReference type="SMART" id="SM00409">
    <property type="entry name" value="IG"/>
    <property type="match status" value="2"/>
</dbReference>
<name>A0ABP0AGT4_PIPNA</name>
<evidence type="ECO:0000256" key="1">
    <source>
        <dbReference type="SAM" id="MobiDB-lite"/>
    </source>
</evidence>
<protein>
    <recommendedName>
        <fullName evidence="4">Ig-like domain-containing protein</fullName>
    </recommendedName>
</protein>
<accession>A0ABP0AGT4</accession>
<feature type="domain" description="Ig-like" evidence="4">
    <location>
        <begin position="129"/>
        <end position="244"/>
    </location>
</feature>
<dbReference type="InterPro" id="IPR036179">
    <property type="entry name" value="Ig-like_dom_sf"/>
</dbReference>
<dbReference type="InterPro" id="IPR007110">
    <property type="entry name" value="Ig-like_dom"/>
</dbReference>
<feature type="signal peptide" evidence="3">
    <location>
        <begin position="1"/>
        <end position="18"/>
    </location>
</feature>
<keyword evidence="2" id="KW-0812">Transmembrane</keyword>
<sequence length="336" mass="38495">MDYFTFLVALLHLHKALGEEVFWNTRVKLAETLTLECQYPLLGTLVQMEWFKINATKKKESMAIFHPNFGSVIRDPYADRVYFLKSTSDPKNMMLAFYNASEADIGSYSCLLEIFPYGSWEKVVQVVPPDSFEIAVPSDSHVVSEPGENITFMYELQTKDPMQQVTWEKIQSHQIDLLTRCNLSQGKISPSRFRRQILSNCSQGMRRSFILMPHVVASDSGLYRCCFKASTGENETFVVRLTITDGKNDNQRVFWIIVGTALSSVFVLLVPIVIVLLYIRKRCRQKRIQDKESQATQNKASNNYRSSFSVNQPSDGAGEDIYVNYPTFSRRPKTRA</sequence>
<dbReference type="Gene3D" id="2.60.40.10">
    <property type="entry name" value="Immunoglobulins"/>
    <property type="match status" value="2"/>
</dbReference>
<organism evidence="5 6">
    <name type="scientific">Pipistrellus nathusii</name>
    <name type="common">Nathusius' pipistrelle</name>
    <dbReference type="NCBI Taxonomy" id="59473"/>
    <lineage>
        <taxon>Eukaryota</taxon>
        <taxon>Metazoa</taxon>
        <taxon>Chordata</taxon>
        <taxon>Craniata</taxon>
        <taxon>Vertebrata</taxon>
        <taxon>Euteleostomi</taxon>
        <taxon>Mammalia</taxon>
        <taxon>Eutheria</taxon>
        <taxon>Laurasiatheria</taxon>
        <taxon>Chiroptera</taxon>
        <taxon>Yangochiroptera</taxon>
        <taxon>Vespertilionidae</taxon>
        <taxon>Pipistrellus</taxon>
    </lineage>
</organism>
<dbReference type="InterPro" id="IPR013106">
    <property type="entry name" value="Ig_V-set"/>
</dbReference>
<reference evidence="5" key="1">
    <citation type="submission" date="2023-12" db="EMBL/GenBank/DDBJ databases">
        <authorList>
            <person name="Brown T."/>
        </authorList>
    </citation>
    <scope>NUCLEOTIDE SEQUENCE</scope>
</reference>
<dbReference type="Pfam" id="PF07686">
    <property type="entry name" value="V-set"/>
    <property type="match status" value="1"/>
</dbReference>
<dbReference type="EMBL" id="OY882864">
    <property type="protein sequence ID" value="CAK6447727.1"/>
    <property type="molecule type" value="Genomic_DNA"/>
</dbReference>
<evidence type="ECO:0000259" key="4">
    <source>
        <dbReference type="PROSITE" id="PS50835"/>
    </source>
</evidence>
<evidence type="ECO:0000313" key="6">
    <source>
        <dbReference type="Proteomes" id="UP001314169"/>
    </source>
</evidence>
<dbReference type="PANTHER" id="PTHR47011">
    <property type="entry name" value="CD226 ANTIGEN"/>
    <property type="match status" value="1"/>
</dbReference>
<keyword evidence="2" id="KW-1133">Transmembrane helix</keyword>
<dbReference type="Proteomes" id="UP001314169">
    <property type="component" value="Chromosome 7"/>
</dbReference>
<dbReference type="InterPro" id="IPR013783">
    <property type="entry name" value="Ig-like_fold"/>
</dbReference>
<keyword evidence="6" id="KW-1185">Reference proteome</keyword>
<proteinExistence type="predicted"/>
<feature type="transmembrane region" description="Helical" evidence="2">
    <location>
        <begin position="253"/>
        <end position="279"/>
    </location>
</feature>
<dbReference type="SUPFAM" id="SSF48726">
    <property type="entry name" value="Immunoglobulin"/>
    <property type="match status" value="2"/>
</dbReference>
<evidence type="ECO:0000256" key="2">
    <source>
        <dbReference type="SAM" id="Phobius"/>
    </source>
</evidence>
<gene>
    <name evidence="5" type="ORF">MPIPNATIZW_LOCUS16033</name>
</gene>
<feature type="region of interest" description="Disordered" evidence="1">
    <location>
        <begin position="289"/>
        <end position="323"/>
    </location>
</feature>
<feature type="compositionally biased region" description="Polar residues" evidence="1">
    <location>
        <begin position="294"/>
        <end position="314"/>
    </location>
</feature>
<evidence type="ECO:0000256" key="3">
    <source>
        <dbReference type="SAM" id="SignalP"/>
    </source>
</evidence>
<dbReference type="InterPro" id="IPR003599">
    <property type="entry name" value="Ig_sub"/>
</dbReference>
<keyword evidence="3" id="KW-0732">Signal</keyword>
<dbReference type="InterPro" id="IPR042842">
    <property type="entry name" value="CD226"/>
</dbReference>
<dbReference type="PANTHER" id="PTHR47011:SF1">
    <property type="entry name" value="CD226 ANTIGEN"/>
    <property type="match status" value="1"/>
</dbReference>
<dbReference type="PROSITE" id="PS50835">
    <property type="entry name" value="IG_LIKE"/>
    <property type="match status" value="1"/>
</dbReference>
<evidence type="ECO:0000313" key="5">
    <source>
        <dbReference type="EMBL" id="CAK6447727.1"/>
    </source>
</evidence>
<feature type="chain" id="PRO_5046412879" description="Ig-like domain-containing protein" evidence="3">
    <location>
        <begin position="19"/>
        <end position="336"/>
    </location>
</feature>